<proteinExistence type="inferred from homology"/>
<accession>A0A9X1PCR5</accession>
<dbReference type="Pfam" id="PF00561">
    <property type="entry name" value="Abhydrolase_1"/>
    <property type="match status" value="1"/>
</dbReference>
<dbReference type="RefSeq" id="WP_234614319.1">
    <property type="nucleotide sequence ID" value="NZ_CP098806.1"/>
</dbReference>
<dbReference type="Gene3D" id="3.40.50.1820">
    <property type="entry name" value="alpha/beta hydrolase"/>
    <property type="match status" value="1"/>
</dbReference>
<dbReference type="GO" id="GO:0006508">
    <property type="term" value="P:proteolysis"/>
    <property type="evidence" value="ECO:0007669"/>
    <property type="project" value="InterPro"/>
</dbReference>
<evidence type="ECO:0000313" key="5">
    <source>
        <dbReference type="Proteomes" id="UP001139700"/>
    </source>
</evidence>
<sequence length="310" mass="35125">MKVFLLILLVYIIPSTGSSQNLYSRSYGDTKDNPIIFLHGGPGSTSVFFEATTAQLLADRGFYVIVYDRRGDGRSANENAKMDFNEAIVDLKVIYDRYNLEKASLLAFSFGGLIAAQFAQKHSDLVQSLILCSSLVSQQKSYNTILQSSKAIYERTNDSLKLKELKSIAQMDTNSFEYRTLVFKHASANGFFNLTAPNNRAKAIYDTYKTNTLIALYVKNERAVSTFWKHESSHNIDITPQLRYLRKRHIPIYALYGRQDGLYSPAQISDLKGLLGGNHVKYFDNCSHTLFIDQQQMFLSAISIWLNKAK</sequence>
<gene>
    <name evidence="4" type="ORF">LXM24_15615</name>
</gene>
<name>A0A9X1PCR5_9BACT</name>
<dbReference type="SUPFAM" id="SSF53474">
    <property type="entry name" value="alpha/beta-Hydrolases"/>
    <property type="match status" value="1"/>
</dbReference>
<comment type="similarity">
    <text evidence="1">Belongs to the peptidase S33 family.</text>
</comment>
<dbReference type="InterPro" id="IPR029058">
    <property type="entry name" value="AB_hydrolase_fold"/>
</dbReference>
<dbReference type="PANTHER" id="PTHR43798">
    <property type="entry name" value="MONOACYLGLYCEROL LIPASE"/>
    <property type="match status" value="1"/>
</dbReference>
<keyword evidence="5" id="KW-1185">Reference proteome</keyword>
<keyword evidence="2 4" id="KW-0378">Hydrolase</keyword>
<evidence type="ECO:0000259" key="3">
    <source>
        <dbReference type="Pfam" id="PF00561"/>
    </source>
</evidence>
<dbReference type="InterPro" id="IPR000073">
    <property type="entry name" value="AB_hydrolase_1"/>
</dbReference>
<dbReference type="PRINTS" id="PR00793">
    <property type="entry name" value="PROAMNOPTASE"/>
</dbReference>
<dbReference type="EMBL" id="JAJTTA010000002">
    <property type="protein sequence ID" value="MCF0041533.1"/>
    <property type="molecule type" value="Genomic_DNA"/>
</dbReference>
<dbReference type="GO" id="GO:0016020">
    <property type="term" value="C:membrane"/>
    <property type="evidence" value="ECO:0007669"/>
    <property type="project" value="TreeGrafter"/>
</dbReference>
<dbReference type="PANTHER" id="PTHR43798:SF33">
    <property type="entry name" value="HYDROLASE, PUTATIVE (AFU_ORTHOLOGUE AFUA_2G14860)-RELATED"/>
    <property type="match status" value="1"/>
</dbReference>
<dbReference type="AlphaFoldDB" id="A0A9X1PCR5"/>
<evidence type="ECO:0000256" key="2">
    <source>
        <dbReference type="ARBA" id="ARBA00022801"/>
    </source>
</evidence>
<dbReference type="GO" id="GO:0008233">
    <property type="term" value="F:peptidase activity"/>
    <property type="evidence" value="ECO:0007669"/>
    <property type="project" value="InterPro"/>
</dbReference>
<dbReference type="InterPro" id="IPR050266">
    <property type="entry name" value="AB_hydrolase_sf"/>
</dbReference>
<protein>
    <submittedName>
        <fullName evidence="4">Alpha/beta hydrolase</fullName>
    </submittedName>
</protein>
<reference evidence="4" key="1">
    <citation type="submission" date="2021-12" db="EMBL/GenBank/DDBJ databases">
        <title>Novel species in genus Dyadobacter.</title>
        <authorList>
            <person name="Ma C."/>
        </authorList>
    </citation>
    <scope>NUCLEOTIDE SEQUENCE</scope>
    <source>
        <strain evidence="4">CY399</strain>
    </source>
</reference>
<dbReference type="InterPro" id="IPR002410">
    <property type="entry name" value="Peptidase_S33"/>
</dbReference>
<comment type="caution">
    <text evidence="4">The sequence shown here is derived from an EMBL/GenBank/DDBJ whole genome shotgun (WGS) entry which is preliminary data.</text>
</comment>
<evidence type="ECO:0000313" key="4">
    <source>
        <dbReference type="EMBL" id="MCF0041533.1"/>
    </source>
</evidence>
<feature type="domain" description="AB hydrolase-1" evidence="3">
    <location>
        <begin position="33"/>
        <end position="293"/>
    </location>
</feature>
<organism evidence="4 5">
    <name type="scientific">Dyadobacter fanqingshengii</name>
    <dbReference type="NCBI Taxonomy" id="2906443"/>
    <lineage>
        <taxon>Bacteria</taxon>
        <taxon>Pseudomonadati</taxon>
        <taxon>Bacteroidota</taxon>
        <taxon>Cytophagia</taxon>
        <taxon>Cytophagales</taxon>
        <taxon>Spirosomataceae</taxon>
        <taxon>Dyadobacter</taxon>
    </lineage>
</organism>
<evidence type="ECO:0000256" key="1">
    <source>
        <dbReference type="ARBA" id="ARBA00010088"/>
    </source>
</evidence>
<dbReference type="Proteomes" id="UP001139700">
    <property type="component" value="Unassembled WGS sequence"/>
</dbReference>